<dbReference type="AlphaFoldDB" id="A0A4R2T5J5"/>
<dbReference type="PROSITE" id="PS51332">
    <property type="entry name" value="B12_BINDING"/>
    <property type="match status" value="1"/>
</dbReference>
<dbReference type="Proteomes" id="UP000295504">
    <property type="component" value="Unassembled WGS sequence"/>
</dbReference>
<dbReference type="SFLD" id="SFLDG01082">
    <property type="entry name" value="B12-binding_domain_containing"/>
    <property type="match status" value="1"/>
</dbReference>
<dbReference type="Pfam" id="PF04055">
    <property type="entry name" value="Radical_SAM"/>
    <property type="match status" value="1"/>
</dbReference>
<dbReference type="CDD" id="cd02068">
    <property type="entry name" value="radical_SAM_B12_BD"/>
    <property type="match status" value="1"/>
</dbReference>
<dbReference type="Pfam" id="PF02310">
    <property type="entry name" value="B12-binding"/>
    <property type="match status" value="1"/>
</dbReference>
<dbReference type="Pfam" id="PF13311">
    <property type="entry name" value="DUF4080"/>
    <property type="match status" value="1"/>
</dbReference>
<proteinExistence type="predicted"/>
<organism evidence="8 9">
    <name type="scientific">Serpentinicella alkaliphila</name>
    <dbReference type="NCBI Taxonomy" id="1734049"/>
    <lineage>
        <taxon>Bacteria</taxon>
        <taxon>Bacillati</taxon>
        <taxon>Bacillota</taxon>
        <taxon>Clostridia</taxon>
        <taxon>Peptostreptococcales</taxon>
        <taxon>Natronincolaceae</taxon>
        <taxon>Serpentinicella</taxon>
    </lineage>
</organism>
<dbReference type="OrthoDB" id="9801424at2"/>
<dbReference type="Gene3D" id="3.40.50.280">
    <property type="entry name" value="Cobalamin-binding domain"/>
    <property type="match status" value="1"/>
</dbReference>
<dbReference type="InterPro" id="IPR006158">
    <property type="entry name" value="Cobalamin-bd"/>
</dbReference>
<dbReference type="InterPro" id="IPR036724">
    <property type="entry name" value="Cobalamin-bd_sf"/>
</dbReference>
<dbReference type="InterPro" id="IPR006638">
    <property type="entry name" value="Elp3/MiaA/NifB-like_rSAM"/>
</dbReference>
<comment type="cofactor">
    <cofactor evidence="1">
        <name>[4Fe-4S] cluster</name>
        <dbReference type="ChEBI" id="CHEBI:49883"/>
    </cofactor>
</comment>
<dbReference type="PROSITE" id="PS51918">
    <property type="entry name" value="RADICAL_SAM"/>
    <property type="match status" value="1"/>
</dbReference>
<feature type="domain" description="B12-binding" evidence="6">
    <location>
        <begin position="1"/>
        <end position="134"/>
    </location>
</feature>
<dbReference type="InterPro" id="IPR034466">
    <property type="entry name" value="Methyltransferase_Class_B"/>
</dbReference>
<accession>A0A4R2T5J5</accession>
<dbReference type="InterPro" id="IPR058240">
    <property type="entry name" value="rSAM_sf"/>
</dbReference>
<keyword evidence="5" id="KW-0411">Iron-sulfur</keyword>
<dbReference type="InterPro" id="IPR025288">
    <property type="entry name" value="DUF4080"/>
</dbReference>
<evidence type="ECO:0000256" key="2">
    <source>
        <dbReference type="ARBA" id="ARBA00022691"/>
    </source>
</evidence>
<evidence type="ECO:0000259" key="7">
    <source>
        <dbReference type="PROSITE" id="PS51918"/>
    </source>
</evidence>
<dbReference type="GO" id="GO:0003824">
    <property type="term" value="F:catalytic activity"/>
    <property type="evidence" value="ECO:0007669"/>
    <property type="project" value="InterPro"/>
</dbReference>
<dbReference type="SUPFAM" id="SSF52242">
    <property type="entry name" value="Cobalamin (vitamin B12)-binding domain"/>
    <property type="match status" value="1"/>
</dbReference>
<dbReference type="Gene3D" id="3.80.30.20">
    <property type="entry name" value="tm_1862 like domain"/>
    <property type="match status" value="1"/>
</dbReference>
<keyword evidence="4" id="KW-0408">Iron</keyword>
<dbReference type="PANTHER" id="PTHR43409">
    <property type="entry name" value="ANAEROBIC MAGNESIUM-PROTOPORPHYRIN IX MONOMETHYL ESTER CYCLASE-RELATED"/>
    <property type="match status" value="1"/>
</dbReference>
<dbReference type="GO" id="GO:0005829">
    <property type="term" value="C:cytosol"/>
    <property type="evidence" value="ECO:0007669"/>
    <property type="project" value="TreeGrafter"/>
</dbReference>
<evidence type="ECO:0000256" key="3">
    <source>
        <dbReference type="ARBA" id="ARBA00022723"/>
    </source>
</evidence>
<dbReference type="GO" id="GO:0051539">
    <property type="term" value="F:4 iron, 4 sulfur cluster binding"/>
    <property type="evidence" value="ECO:0007669"/>
    <property type="project" value="UniProtKB-KW"/>
</dbReference>
<dbReference type="SMART" id="SM00729">
    <property type="entry name" value="Elp3"/>
    <property type="match status" value="1"/>
</dbReference>
<gene>
    <name evidence="8" type="ORF">EDD79_10435</name>
</gene>
<dbReference type="GO" id="GO:0031419">
    <property type="term" value="F:cobalamin binding"/>
    <property type="evidence" value="ECO:0007669"/>
    <property type="project" value="InterPro"/>
</dbReference>
<dbReference type="PANTHER" id="PTHR43409:SF16">
    <property type="entry name" value="SLR0320 PROTEIN"/>
    <property type="match status" value="1"/>
</dbReference>
<evidence type="ECO:0000256" key="5">
    <source>
        <dbReference type="ARBA" id="ARBA00023014"/>
    </source>
</evidence>
<evidence type="ECO:0000259" key="6">
    <source>
        <dbReference type="PROSITE" id="PS51332"/>
    </source>
</evidence>
<dbReference type="SUPFAM" id="SSF102114">
    <property type="entry name" value="Radical SAM enzymes"/>
    <property type="match status" value="1"/>
</dbReference>
<name>A0A4R2T5J5_9FIRM</name>
<feature type="domain" description="Radical SAM core" evidence="7">
    <location>
        <begin position="171"/>
        <end position="401"/>
    </location>
</feature>
<protein>
    <submittedName>
        <fullName evidence="8">Radical SAM superfamily enzyme YgiQ (UPF0313 family)</fullName>
    </submittedName>
</protein>
<sequence>MNIILTAINAKYIHTNIAIRYLKGMVKDIVKDVKIKEYTINNSMQYILSELYKERPDVLCFSCYIWNIELVLNLCKHIKMILPDTLIILGGPEVSYDTIELMNNNDSIDIVIVGEGEQTFKHLVECLINDGDFTEVPNLVYRAKGEVFLTSTGCYELDMDLLPFPYELEGFNPDKIVYYESSRGCPFNCQYCLSSSTEGLRFMSINRVKKDLKHFLDMNVKQVKFVDRTFNANKKISIEIIKFILEHNNKKTNFHFEIAADILDKEILDLVRTSPVGLFQFEIGVQSTNEETLSIIQRKMDFELVKKNVNTISSFKNIHQHLDLIVGLPKEDYFSFRKSFDDVFSLRPDKLQLGFLKLLKGSGLRNRAQDLGYIYLDSPPYEVLETEVLSYGEVIRLKGIEEMVETYYNTGMFKSTLNLILANFYKSAFKFFEDLYKFWEREELQHAFHGKNQLYVILYDFYNYMGFHREDLFKEVMKFDYLKNNKTSSLPDIFNRSIELDFKNKCHKFLQREEHIKCYLPNYINLPAKQIIKKVHFEIFSYDVGEIDKDPQQLHSIKEKDIVILFDYDMDKMALDYSKCYGIDYEVFENVDNKKGD</sequence>
<evidence type="ECO:0000313" key="8">
    <source>
        <dbReference type="EMBL" id="TCP98349.1"/>
    </source>
</evidence>
<keyword evidence="3" id="KW-0479">Metal-binding</keyword>
<keyword evidence="2" id="KW-0949">S-adenosyl-L-methionine</keyword>
<reference evidence="8 9" key="1">
    <citation type="submission" date="2019-03" db="EMBL/GenBank/DDBJ databases">
        <title>Genomic Encyclopedia of Type Strains, Phase IV (KMG-IV): sequencing the most valuable type-strain genomes for metagenomic binning, comparative biology and taxonomic classification.</title>
        <authorList>
            <person name="Goeker M."/>
        </authorList>
    </citation>
    <scope>NUCLEOTIDE SEQUENCE [LARGE SCALE GENOMIC DNA]</scope>
    <source>
        <strain evidence="8 9">DSM 100013</strain>
    </source>
</reference>
<dbReference type="InterPro" id="IPR007197">
    <property type="entry name" value="rSAM"/>
</dbReference>
<dbReference type="RefSeq" id="WP_132849420.1">
    <property type="nucleotide sequence ID" value="NZ_CP058648.1"/>
</dbReference>
<dbReference type="EMBL" id="SLYC01000043">
    <property type="protein sequence ID" value="TCP98349.1"/>
    <property type="molecule type" value="Genomic_DNA"/>
</dbReference>
<dbReference type="InterPro" id="IPR051198">
    <property type="entry name" value="BchE-like"/>
</dbReference>
<evidence type="ECO:0000256" key="4">
    <source>
        <dbReference type="ARBA" id="ARBA00023004"/>
    </source>
</evidence>
<dbReference type="SFLD" id="SFLDG01123">
    <property type="entry name" value="methyltransferase_(Class_B)"/>
    <property type="match status" value="1"/>
</dbReference>
<dbReference type="CDD" id="cd01335">
    <property type="entry name" value="Radical_SAM"/>
    <property type="match status" value="1"/>
</dbReference>
<dbReference type="GO" id="GO:0046872">
    <property type="term" value="F:metal ion binding"/>
    <property type="evidence" value="ECO:0007669"/>
    <property type="project" value="UniProtKB-KW"/>
</dbReference>
<evidence type="ECO:0000313" key="9">
    <source>
        <dbReference type="Proteomes" id="UP000295504"/>
    </source>
</evidence>
<keyword evidence="9" id="KW-1185">Reference proteome</keyword>
<dbReference type="SFLD" id="SFLDS00029">
    <property type="entry name" value="Radical_SAM"/>
    <property type="match status" value="1"/>
</dbReference>
<evidence type="ECO:0000256" key="1">
    <source>
        <dbReference type="ARBA" id="ARBA00001966"/>
    </source>
</evidence>
<comment type="caution">
    <text evidence="8">The sequence shown here is derived from an EMBL/GenBank/DDBJ whole genome shotgun (WGS) entry which is preliminary data.</text>
</comment>
<dbReference type="InterPro" id="IPR023404">
    <property type="entry name" value="rSAM_horseshoe"/>
</dbReference>